<keyword evidence="4" id="KW-1185">Reference proteome</keyword>
<dbReference type="Pfam" id="PF20217">
    <property type="entry name" value="DUF6577"/>
    <property type="match status" value="1"/>
</dbReference>
<gene>
    <name evidence="1" type="ORF">BEI59_25470</name>
    <name evidence="2" type="ORF">BEI63_27500</name>
</gene>
<dbReference type="Proteomes" id="UP000094869">
    <property type="component" value="Unassembled WGS sequence"/>
</dbReference>
<organism evidence="1 3">
    <name type="scientific">Eisenbergiella tayi</name>
    <dbReference type="NCBI Taxonomy" id="1432052"/>
    <lineage>
        <taxon>Bacteria</taxon>
        <taxon>Bacillati</taxon>
        <taxon>Bacillota</taxon>
        <taxon>Clostridia</taxon>
        <taxon>Lachnospirales</taxon>
        <taxon>Lachnospiraceae</taxon>
        <taxon>Eisenbergiella</taxon>
    </lineage>
</organism>
<comment type="caution">
    <text evidence="1">The sequence shown here is derived from an EMBL/GenBank/DDBJ whole genome shotgun (WGS) entry which is preliminary data.</text>
</comment>
<accession>A0A1E3UBF0</accession>
<evidence type="ECO:0000313" key="4">
    <source>
        <dbReference type="Proteomes" id="UP000094869"/>
    </source>
</evidence>
<dbReference type="AlphaFoldDB" id="A0A1E3UBF0"/>
<protein>
    <submittedName>
        <fullName evidence="1">Uncharacterized protein</fullName>
    </submittedName>
</protein>
<evidence type="ECO:0000313" key="3">
    <source>
        <dbReference type="Proteomes" id="UP000094271"/>
    </source>
</evidence>
<dbReference type="InterPro" id="IPR046484">
    <property type="entry name" value="DUF6577"/>
</dbReference>
<evidence type="ECO:0000313" key="2">
    <source>
        <dbReference type="EMBL" id="ODR46621.1"/>
    </source>
</evidence>
<name>A0A1E3UBF0_9FIRM</name>
<sequence>MMEMNQLQSLLPKPGWIFTKNEFADLIHEVNPQYSERSVYWLLRKLQQENKIQKLGKNIFETVCQEKQKMPYTYEHSSEWNQIVSGIEKEYPLVDFQAWELIQLNEFVNHQIAHNTVFIEVEDMLEEAVFHTLKSKFPCVLLFPSEETFYRYRSPEQTIVILKLISEAPKPVGQPYSAPLEKLLVDLFSRKLTGHLIERAEYPAVYEEAFSKYLIDQKKMFRYARRRGVEEEMKELIRTSTNIKLITKER</sequence>
<reference evidence="1 3" key="2">
    <citation type="submission" date="2016-08" db="EMBL/GenBank/DDBJ databases">
        <authorList>
            <person name="Seilhamer J.J."/>
        </authorList>
    </citation>
    <scope>NUCLEOTIDE SEQUENCE [LARGE SCALE GENOMIC DNA]</scope>
    <source>
        <strain evidence="1 3">NML150140-1</strain>
    </source>
</reference>
<proteinExistence type="predicted"/>
<evidence type="ECO:0000313" key="1">
    <source>
        <dbReference type="EMBL" id="ODR46511.1"/>
    </source>
</evidence>
<dbReference type="EMBL" id="MEHD01000049">
    <property type="protein sequence ID" value="ODR46621.1"/>
    <property type="molecule type" value="Genomic_DNA"/>
</dbReference>
<reference evidence="2 4" key="1">
    <citation type="submission" date="2016-08" db="EMBL/GenBank/DDBJ databases">
        <title>Characterization of Isolates of Eisenbergiella tayi Derived from Blood Cultures, Using Whole Genome Sequencing.</title>
        <authorList>
            <person name="Bernier A.-M."/>
            <person name="Burdz T."/>
            <person name="Wiebe D."/>
            <person name="Bernard K."/>
        </authorList>
    </citation>
    <scope>NUCLEOTIDE SEQUENCE [LARGE SCALE GENOMIC DNA]</scope>
    <source>
        <strain evidence="2 4">NML120146</strain>
    </source>
</reference>
<dbReference type="EMBL" id="MEHA01000024">
    <property type="protein sequence ID" value="ODR46511.1"/>
    <property type="molecule type" value="Genomic_DNA"/>
</dbReference>
<dbReference type="Proteomes" id="UP000094271">
    <property type="component" value="Unassembled WGS sequence"/>
</dbReference>